<sequence>MNDAPDSFRATLRKRVRLADCLGLAAVPAVLVAVFLLPAETKLEYVFTYERPTLLTAYAAHFVHRSLSHLLSNVFGYALLAGTGYVLAVLADARRLFFVATATYLLAFPPALSALNLAVPRDAVGYGFSGVTMAFVGLLVILLAAYAERRIHPEVSVDHAPVGFLALLALVSVLLPTHSAVATALAGTAALGALGYAAMVAVDVRGTAFHSTARGSGWLELFAFGAVLVLGYPFVGFPAELGTGVAVVNVYVHFLGLSLAFLVAFVAVLVDAVPVADE</sequence>
<name>A0ABD5T993_9EURY</name>
<dbReference type="AlphaFoldDB" id="A0ABD5T993"/>
<feature type="transmembrane region" description="Helical" evidence="1">
    <location>
        <begin position="159"/>
        <end position="175"/>
    </location>
</feature>
<keyword evidence="3" id="KW-1185">Reference proteome</keyword>
<protein>
    <recommendedName>
        <fullName evidence="4">Membrane associated serine protease, rhomboid family</fullName>
    </recommendedName>
</protein>
<dbReference type="EMBL" id="JBHSWX010000012">
    <property type="protein sequence ID" value="MFC6785816.1"/>
    <property type="molecule type" value="Genomic_DNA"/>
</dbReference>
<keyword evidence="1" id="KW-1133">Transmembrane helix</keyword>
<evidence type="ECO:0000313" key="3">
    <source>
        <dbReference type="Proteomes" id="UP001596443"/>
    </source>
</evidence>
<dbReference type="Proteomes" id="UP001596443">
    <property type="component" value="Unassembled WGS sequence"/>
</dbReference>
<feature type="transmembrane region" description="Helical" evidence="1">
    <location>
        <begin position="216"/>
        <end position="235"/>
    </location>
</feature>
<organism evidence="2 3">
    <name type="scientific">Halobaculum halobium</name>
    <dbReference type="NCBI Taxonomy" id="3032281"/>
    <lineage>
        <taxon>Archaea</taxon>
        <taxon>Methanobacteriati</taxon>
        <taxon>Methanobacteriota</taxon>
        <taxon>Stenosarchaea group</taxon>
        <taxon>Halobacteria</taxon>
        <taxon>Halobacteriales</taxon>
        <taxon>Haloferacaceae</taxon>
        <taxon>Halobaculum</taxon>
    </lineage>
</organism>
<gene>
    <name evidence="2" type="ORF">ACFQFD_07470</name>
</gene>
<dbReference type="GeneID" id="81208875"/>
<reference evidence="2 3" key="1">
    <citation type="journal article" date="2019" name="Int. J. Syst. Evol. Microbiol.">
        <title>The Global Catalogue of Microorganisms (GCM) 10K type strain sequencing project: providing services to taxonomists for standard genome sequencing and annotation.</title>
        <authorList>
            <consortium name="The Broad Institute Genomics Platform"/>
            <consortium name="The Broad Institute Genome Sequencing Center for Infectious Disease"/>
            <person name="Wu L."/>
            <person name="Ma J."/>
        </authorList>
    </citation>
    <scope>NUCLEOTIDE SEQUENCE [LARGE SCALE GENOMIC DNA]</scope>
    <source>
        <strain evidence="2 3">SYNS20</strain>
    </source>
</reference>
<feature type="transmembrane region" description="Helical" evidence="1">
    <location>
        <begin position="250"/>
        <end position="273"/>
    </location>
</feature>
<feature type="transmembrane region" description="Helical" evidence="1">
    <location>
        <begin position="125"/>
        <end position="147"/>
    </location>
</feature>
<dbReference type="RefSeq" id="WP_284062638.1">
    <property type="nucleotide sequence ID" value="NZ_CP126158.1"/>
</dbReference>
<proteinExistence type="predicted"/>
<feature type="transmembrane region" description="Helical" evidence="1">
    <location>
        <begin position="181"/>
        <end position="204"/>
    </location>
</feature>
<feature type="transmembrane region" description="Helical" evidence="1">
    <location>
        <begin position="97"/>
        <end position="119"/>
    </location>
</feature>
<evidence type="ECO:0008006" key="4">
    <source>
        <dbReference type="Google" id="ProtNLM"/>
    </source>
</evidence>
<comment type="caution">
    <text evidence="2">The sequence shown here is derived from an EMBL/GenBank/DDBJ whole genome shotgun (WGS) entry which is preliminary data.</text>
</comment>
<feature type="transmembrane region" description="Helical" evidence="1">
    <location>
        <begin position="70"/>
        <end position="90"/>
    </location>
</feature>
<feature type="transmembrane region" description="Helical" evidence="1">
    <location>
        <begin position="21"/>
        <end position="39"/>
    </location>
</feature>
<evidence type="ECO:0000313" key="2">
    <source>
        <dbReference type="EMBL" id="MFC6785816.1"/>
    </source>
</evidence>
<keyword evidence="1" id="KW-0472">Membrane</keyword>
<accession>A0ABD5T993</accession>
<evidence type="ECO:0000256" key="1">
    <source>
        <dbReference type="SAM" id="Phobius"/>
    </source>
</evidence>
<keyword evidence="1" id="KW-0812">Transmembrane</keyword>